<dbReference type="Pfam" id="PF11951">
    <property type="entry name" value="Fungal_trans_2"/>
    <property type="match status" value="1"/>
</dbReference>
<evidence type="ECO:0000256" key="1">
    <source>
        <dbReference type="ARBA" id="ARBA00023015"/>
    </source>
</evidence>
<evidence type="ECO:0000259" key="5">
    <source>
        <dbReference type="PROSITE" id="PS50048"/>
    </source>
</evidence>
<feature type="domain" description="Zn(2)-C6 fungal-type" evidence="5">
    <location>
        <begin position="13"/>
        <end position="42"/>
    </location>
</feature>
<dbReference type="CDD" id="cd00067">
    <property type="entry name" value="GAL4"/>
    <property type="match status" value="1"/>
</dbReference>
<sequence>MPSRAAHSKSRHGCSRCKQRRVKCNEAAPCQHCVKRHEACSLERSPFAPRPDPPVPLRLINLPTNLTNYPASETWGMDLFLMSHFTSSTVQTLVPRVDVLTLWRTVVVEDATLHPFLLHGMLAISSLHLASLRPAAQRPKYAWFCQHHQAHAISQYRRVLQDVNLDQMGPALAMAQIIAFLTLAALSDNALPREKDQPVATEDGFRDILALFTVLRGVLPILHDSPYRDRFRTGPYGVVVSVYKHIHSDIPCLPAPARSRYELLRTDCLNDLIAAEKSSERAVCRKAIDDLEIVHSNGVQMAASNAHPGVEPRLDSLCLMKWAATVSSDFLALLHGRHTAALVILGEFAGLFELVGERWFLENWVNNVLDIVRAVIARPGLKWLNS</sequence>
<dbReference type="Proteomes" id="UP001610432">
    <property type="component" value="Unassembled WGS sequence"/>
</dbReference>
<evidence type="ECO:0000313" key="6">
    <source>
        <dbReference type="EMBL" id="KAL2865933.1"/>
    </source>
</evidence>
<keyword evidence="7" id="KW-1185">Reference proteome</keyword>
<keyword evidence="1" id="KW-0805">Transcription regulation</keyword>
<dbReference type="InterPro" id="IPR053157">
    <property type="entry name" value="Sterol_Uptake_Regulator"/>
</dbReference>
<reference evidence="6 7" key="1">
    <citation type="submission" date="2024-07" db="EMBL/GenBank/DDBJ databases">
        <title>Section-level genome sequencing and comparative genomics of Aspergillus sections Usti and Cavernicolus.</title>
        <authorList>
            <consortium name="Lawrence Berkeley National Laboratory"/>
            <person name="Nybo J.L."/>
            <person name="Vesth T.C."/>
            <person name="Theobald S."/>
            <person name="Frisvad J.C."/>
            <person name="Larsen T.O."/>
            <person name="Kjaerboelling I."/>
            <person name="Rothschild-Mancinelli K."/>
            <person name="Lyhne E.K."/>
            <person name="Kogle M.E."/>
            <person name="Barry K."/>
            <person name="Clum A."/>
            <person name="Na H."/>
            <person name="Ledsgaard L."/>
            <person name="Lin J."/>
            <person name="Lipzen A."/>
            <person name="Kuo A."/>
            <person name="Riley R."/>
            <person name="Mondo S."/>
            <person name="Labutti K."/>
            <person name="Haridas S."/>
            <person name="Pangalinan J."/>
            <person name="Salamov A.A."/>
            <person name="Simmons B.A."/>
            <person name="Magnuson J.K."/>
            <person name="Chen J."/>
            <person name="Drula E."/>
            <person name="Henrissat B."/>
            <person name="Wiebenga A."/>
            <person name="Lubbers R.J."/>
            <person name="Gomes A.C."/>
            <person name="Macurrencykelacurrency M.R."/>
            <person name="Stajich J."/>
            <person name="Grigoriev I.V."/>
            <person name="Mortensen U.H."/>
            <person name="De Vries R.P."/>
            <person name="Baker S.E."/>
            <person name="Andersen M.R."/>
        </authorList>
    </citation>
    <scope>NUCLEOTIDE SEQUENCE [LARGE SCALE GENOMIC DNA]</scope>
    <source>
        <strain evidence="6 7">CBS 449.75</strain>
    </source>
</reference>
<dbReference type="PROSITE" id="PS50048">
    <property type="entry name" value="ZN2_CY6_FUNGAL_2"/>
    <property type="match status" value="1"/>
</dbReference>
<dbReference type="Gene3D" id="4.10.240.10">
    <property type="entry name" value="Zn(2)-C6 fungal-type DNA-binding domain"/>
    <property type="match status" value="1"/>
</dbReference>
<protein>
    <recommendedName>
        <fullName evidence="5">Zn(2)-C6 fungal-type domain-containing protein</fullName>
    </recommendedName>
</protein>
<evidence type="ECO:0000256" key="3">
    <source>
        <dbReference type="ARBA" id="ARBA00023163"/>
    </source>
</evidence>
<dbReference type="EMBL" id="JBFXLQ010000028">
    <property type="protein sequence ID" value="KAL2865933.1"/>
    <property type="molecule type" value="Genomic_DNA"/>
</dbReference>
<dbReference type="PROSITE" id="PS00463">
    <property type="entry name" value="ZN2_CY6_FUNGAL_1"/>
    <property type="match status" value="1"/>
</dbReference>
<organism evidence="6 7">
    <name type="scientific">Aspergillus lucknowensis</name>
    <dbReference type="NCBI Taxonomy" id="176173"/>
    <lineage>
        <taxon>Eukaryota</taxon>
        <taxon>Fungi</taxon>
        <taxon>Dikarya</taxon>
        <taxon>Ascomycota</taxon>
        <taxon>Pezizomycotina</taxon>
        <taxon>Eurotiomycetes</taxon>
        <taxon>Eurotiomycetidae</taxon>
        <taxon>Eurotiales</taxon>
        <taxon>Aspergillaceae</taxon>
        <taxon>Aspergillus</taxon>
        <taxon>Aspergillus subgen. Nidulantes</taxon>
    </lineage>
</organism>
<comment type="caution">
    <text evidence="6">The sequence shown here is derived from an EMBL/GenBank/DDBJ whole genome shotgun (WGS) entry which is preliminary data.</text>
</comment>
<proteinExistence type="predicted"/>
<dbReference type="InterPro" id="IPR036864">
    <property type="entry name" value="Zn2-C6_fun-type_DNA-bd_sf"/>
</dbReference>
<evidence type="ECO:0000256" key="2">
    <source>
        <dbReference type="ARBA" id="ARBA00023125"/>
    </source>
</evidence>
<dbReference type="RefSeq" id="XP_070884912.1">
    <property type="nucleotide sequence ID" value="XM_071029433.1"/>
</dbReference>
<dbReference type="InterPro" id="IPR001138">
    <property type="entry name" value="Zn2Cys6_DnaBD"/>
</dbReference>
<dbReference type="Pfam" id="PF00172">
    <property type="entry name" value="Zn_clus"/>
    <property type="match status" value="1"/>
</dbReference>
<evidence type="ECO:0000256" key="4">
    <source>
        <dbReference type="ARBA" id="ARBA00023242"/>
    </source>
</evidence>
<keyword evidence="4" id="KW-0539">Nucleus</keyword>
<dbReference type="SUPFAM" id="SSF57701">
    <property type="entry name" value="Zn2/Cys6 DNA-binding domain"/>
    <property type="match status" value="1"/>
</dbReference>
<dbReference type="PANTHER" id="PTHR47784:SF5">
    <property type="entry name" value="STEROL UPTAKE CONTROL PROTEIN 2"/>
    <property type="match status" value="1"/>
</dbReference>
<dbReference type="SMART" id="SM00066">
    <property type="entry name" value="GAL4"/>
    <property type="match status" value="1"/>
</dbReference>
<dbReference type="InterPro" id="IPR021858">
    <property type="entry name" value="Fun_TF"/>
</dbReference>
<evidence type="ECO:0000313" key="7">
    <source>
        <dbReference type="Proteomes" id="UP001610432"/>
    </source>
</evidence>
<gene>
    <name evidence="6" type="ORF">BJX67DRAFT_356805</name>
</gene>
<dbReference type="GeneID" id="98144505"/>
<name>A0ABR4LR82_9EURO</name>
<keyword evidence="3" id="KW-0804">Transcription</keyword>
<dbReference type="PANTHER" id="PTHR47784">
    <property type="entry name" value="STEROL UPTAKE CONTROL PROTEIN 2"/>
    <property type="match status" value="1"/>
</dbReference>
<keyword evidence="2" id="KW-0238">DNA-binding</keyword>
<accession>A0ABR4LR82</accession>